<evidence type="ECO:0000256" key="8">
    <source>
        <dbReference type="ARBA" id="ARBA00023157"/>
    </source>
</evidence>
<proteinExistence type="inferred from homology"/>
<keyword evidence="3 12" id="KW-1003">Cell membrane</keyword>
<dbReference type="PROSITE" id="PS00237">
    <property type="entry name" value="G_PROTEIN_RECEP_F1_1"/>
    <property type="match status" value="1"/>
</dbReference>
<evidence type="ECO:0000256" key="11">
    <source>
        <dbReference type="RuleBase" id="RU000688"/>
    </source>
</evidence>
<dbReference type="PANTHER" id="PTHR48002">
    <property type="entry name" value="OLFACTORY RECEPTOR"/>
    <property type="match status" value="1"/>
</dbReference>
<evidence type="ECO:0000256" key="12">
    <source>
        <dbReference type="RuleBase" id="RU363047"/>
    </source>
</evidence>
<keyword evidence="5 12" id="KW-1133">Transmembrane helix</keyword>
<dbReference type="InterPro" id="IPR000725">
    <property type="entry name" value="Olfact_rcpt"/>
</dbReference>
<evidence type="ECO:0000256" key="6">
    <source>
        <dbReference type="ARBA" id="ARBA00023040"/>
    </source>
</evidence>
<gene>
    <name evidence="15" type="primary">LOC101698951</name>
</gene>
<dbReference type="PROSITE" id="PS50262">
    <property type="entry name" value="G_PROTEIN_RECEP_F1_2"/>
    <property type="match status" value="1"/>
</dbReference>
<evidence type="ECO:0000313" key="14">
    <source>
        <dbReference type="Proteomes" id="UP000694906"/>
    </source>
</evidence>
<protein>
    <recommendedName>
        <fullName evidence="12">Olfactory receptor</fullName>
    </recommendedName>
</protein>
<comment type="subcellular location">
    <subcellularLocation>
        <location evidence="1 12">Cell membrane</location>
        <topology evidence="1 12">Multi-pass membrane protein</topology>
    </subcellularLocation>
</comment>
<feature type="transmembrane region" description="Helical" evidence="12">
    <location>
        <begin position="98"/>
        <end position="120"/>
    </location>
</feature>
<dbReference type="RefSeq" id="XP_004865154.1">
    <property type="nucleotide sequence ID" value="XM_004865097.1"/>
</dbReference>
<keyword evidence="12" id="KW-0716">Sensory transduction</keyword>
<keyword evidence="10 11" id="KW-0807">Transducer</keyword>
<dbReference type="Gene3D" id="1.20.1070.10">
    <property type="entry name" value="Rhodopsin 7-helix transmembrane proteins"/>
    <property type="match status" value="1"/>
</dbReference>
<feature type="transmembrane region" description="Helical" evidence="12">
    <location>
        <begin position="237"/>
        <end position="260"/>
    </location>
</feature>
<evidence type="ECO:0000256" key="10">
    <source>
        <dbReference type="ARBA" id="ARBA00023224"/>
    </source>
</evidence>
<feature type="transmembrane region" description="Helical" evidence="12">
    <location>
        <begin position="25"/>
        <end position="47"/>
    </location>
</feature>
<dbReference type="GO" id="GO:0005886">
    <property type="term" value="C:plasma membrane"/>
    <property type="evidence" value="ECO:0007669"/>
    <property type="project" value="UniProtKB-SubCell"/>
</dbReference>
<feature type="domain" description="G-protein coupled receptors family 1 profile" evidence="13">
    <location>
        <begin position="41"/>
        <end position="287"/>
    </location>
</feature>
<keyword evidence="4 11" id="KW-0812">Transmembrane</keyword>
<feature type="transmembrane region" description="Helical" evidence="12">
    <location>
        <begin position="272"/>
        <end position="289"/>
    </location>
</feature>
<keyword evidence="6 11" id="KW-0297">G-protein coupled receptor</keyword>
<dbReference type="PRINTS" id="PR00237">
    <property type="entry name" value="GPCRRHODOPSN"/>
</dbReference>
<feature type="transmembrane region" description="Helical" evidence="12">
    <location>
        <begin position="141"/>
        <end position="162"/>
    </location>
</feature>
<evidence type="ECO:0000256" key="1">
    <source>
        <dbReference type="ARBA" id="ARBA00004651"/>
    </source>
</evidence>
<name>A0AAX6Q535_HETGA</name>
<dbReference type="InterPro" id="IPR000276">
    <property type="entry name" value="GPCR_Rhodpsn"/>
</dbReference>
<evidence type="ECO:0000256" key="3">
    <source>
        <dbReference type="ARBA" id="ARBA00022475"/>
    </source>
</evidence>
<keyword evidence="7 12" id="KW-0472">Membrane</keyword>
<accession>A0AAX6Q535</accession>
<feature type="transmembrane region" description="Helical" evidence="12">
    <location>
        <begin position="205"/>
        <end position="225"/>
    </location>
</feature>
<dbReference type="InterPro" id="IPR017452">
    <property type="entry name" value="GPCR_Rhodpsn_7TM"/>
</dbReference>
<dbReference type="GO" id="GO:0004930">
    <property type="term" value="F:G protein-coupled receptor activity"/>
    <property type="evidence" value="ECO:0007669"/>
    <property type="project" value="UniProtKB-KW"/>
</dbReference>
<evidence type="ECO:0000313" key="15">
    <source>
        <dbReference type="RefSeq" id="XP_004865154.1"/>
    </source>
</evidence>
<dbReference type="FunFam" id="1.10.1220.70:FF:000001">
    <property type="entry name" value="Olfactory receptor"/>
    <property type="match status" value="1"/>
</dbReference>
<dbReference type="AlphaFoldDB" id="A0AAX6Q535"/>
<keyword evidence="9 11" id="KW-0675">Receptor</keyword>
<comment type="similarity">
    <text evidence="2 11">Belongs to the G-protein coupled receptor 1 family.</text>
</comment>
<dbReference type="CDD" id="cd15226">
    <property type="entry name" value="7tmA_OR4-like"/>
    <property type="match status" value="1"/>
</dbReference>
<feature type="transmembrane region" description="Helical" evidence="12">
    <location>
        <begin position="59"/>
        <end position="78"/>
    </location>
</feature>
<evidence type="ECO:0000259" key="13">
    <source>
        <dbReference type="PROSITE" id="PS50262"/>
    </source>
</evidence>
<dbReference type="Pfam" id="PF13853">
    <property type="entry name" value="7tm_4"/>
    <property type="match status" value="1"/>
</dbReference>
<organism evidence="14 15">
    <name type="scientific">Heterocephalus glaber</name>
    <name type="common">Naked mole rat</name>
    <dbReference type="NCBI Taxonomy" id="10181"/>
    <lineage>
        <taxon>Eukaryota</taxon>
        <taxon>Metazoa</taxon>
        <taxon>Chordata</taxon>
        <taxon>Craniata</taxon>
        <taxon>Vertebrata</taxon>
        <taxon>Euteleostomi</taxon>
        <taxon>Mammalia</taxon>
        <taxon>Eutheria</taxon>
        <taxon>Euarchontoglires</taxon>
        <taxon>Glires</taxon>
        <taxon>Rodentia</taxon>
        <taxon>Hystricomorpha</taxon>
        <taxon>Bathyergidae</taxon>
        <taxon>Heterocephalus</taxon>
    </lineage>
</organism>
<dbReference type="PRINTS" id="PR00245">
    <property type="entry name" value="OLFACTORYR"/>
</dbReference>
<keyword evidence="8" id="KW-1015">Disulfide bond</keyword>
<keyword evidence="12" id="KW-0552">Olfaction</keyword>
<dbReference type="SUPFAM" id="SSF81321">
    <property type="entry name" value="Family A G protein-coupled receptor-like"/>
    <property type="match status" value="1"/>
</dbReference>
<evidence type="ECO:0000256" key="5">
    <source>
        <dbReference type="ARBA" id="ARBA00022989"/>
    </source>
</evidence>
<dbReference type="GO" id="GO:0004984">
    <property type="term" value="F:olfactory receptor activity"/>
    <property type="evidence" value="ECO:0007669"/>
    <property type="project" value="InterPro"/>
</dbReference>
<evidence type="ECO:0000256" key="7">
    <source>
        <dbReference type="ARBA" id="ARBA00023136"/>
    </source>
</evidence>
<dbReference type="FunFam" id="1.20.1070.10:FF:000012">
    <property type="entry name" value="Olfactory receptor"/>
    <property type="match status" value="1"/>
</dbReference>
<dbReference type="InterPro" id="IPR050427">
    <property type="entry name" value="Olfactory_Receptors"/>
</dbReference>
<evidence type="ECO:0000256" key="2">
    <source>
        <dbReference type="ARBA" id="ARBA00010663"/>
    </source>
</evidence>
<dbReference type="GeneID" id="101698951"/>
<keyword evidence="14" id="KW-1185">Reference proteome</keyword>
<dbReference type="KEGG" id="hgl:101698951"/>
<evidence type="ECO:0000256" key="9">
    <source>
        <dbReference type="ARBA" id="ARBA00023170"/>
    </source>
</evidence>
<evidence type="ECO:0000256" key="4">
    <source>
        <dbReference type="ARBA" id="ARBA00022692"/>
    </source>
</evidence>
<sequence>MDQSNTSGVTEFELHSLSGSRELQIFYFAFFTLFYVTIVLGNLLIVLTVISEPALHTPMYFLLSNLSFIDVCLSTFATPKMIIDFLMERKTISFEGCMAQIFFLHVFAGGEMMLLMAMAYDRYVAICRPLHYVAIMNAHKCIGLVVGCWLTGVLHSISQLVFTVNLPFCGPNKVENFFCDPPLVIKLACTDTYILQVLMLSDSGLMAMLSFVVLLISYMVILLTMRRRSSSNMAKARATLTAHVTVVTLFFGPCIFIYAWPFNDLPVDKVLAIFYTVFTPILNPLIYTLRNKEVIIAMRKLRTRQVSS</sequence>
<dbReference type="Proteomes" id="UP000694906">
    <property type="component" value="Unplaced"/>
</dbReference>
<reference evidence="15" key="1">
    <citation type="submission" date="2025-08" db="UniProtKB">
        <authorList>
            <consortium name="RefSeq"/>
        </authorList>
    </citation>
    <scope>IDENTIFICATION</scope>
</reference>